<dbReference type="AlphaFoldDB" id="A0A919I2F7"/>
<name>A0A919I2F7_KLEPN</name>
<dbReference type="EMBL" id="BNFF01000002">
    <property type="protein sequence ID" value="GHK57362.1"/>
    <property type="molecule type" value="Genomic_DNA"/>
</dbReference>
<evidence type="ECO:0000313" key="1">
    <source>
        <dbReference type="EMBL" id="GHK57362.1"/>
    </source>
</evidence>
<reference evidence="1" key="1">
    <citation type="submission" date="2020-10" db="EMBL/GenBank/DDBJ databases">
        <title>Genome Sequence of ESBL Producing Zambian Clinical Strains.</title>
        <authorList>
            <person name="Shawa M."/>
            <person name="Furuta Y."/>
            <person name="Simbotwe M."/>
            <person name="Mulenga E."/>
            <person name="Mubanga M."/>
            <person name="Mulenga G."/>
            <person name="Kaile C."/>
            <person name="Zorigt T."/>
            <person name="Hang'ombe B."/>
            <person name="Higashi H."/>
        </authorList>
    </citation>
    <scope>NUCLEOTIDE SEQUENCE</scope>
    <source>
        <strain evidence="1">Zam_UTH_09</strain>
    </source>
</reference>
<organism evidence="1 2">
    <name type="scientific">Klebsiella pneumoniae</name>
    <dbReference type="NCBI Taxonomy" id="573"/>
    <lineage>
        <taxon>Bacteria</taxon>
        <taxon>Pseudomonadati</taxon>
        <taxon>Pseudomonadota</taxon>
        <taxon>Gammaproteobacteria</taxon>
        <taxon>Enterobacterales</taxon>
        <taxon>Enterobacteriaceae</taxon>
        <taxon>Klebsiella/Raoultella group</taxon>
        <taxon>Klebsiella</taxon>
        <taxon>Klebsiella pneumoniae complex</taxon>
    </lineage>
</organism>
<dbReference type="Proteomes" id="UP000655094">
    <property type="component" value="Unassembled WGS sequence"/>
</dbReference>
<gene>
    <name evidence="1" type="ORF">KPZU09_70980</name>
</gene>
<proteinExistence type="predicted"/>
<evidence type="ECO:0000313" key="2">
    <source>
        <dbReference type="Proteomes" id="UP000655094"/>
    </source>
</evidence>
<accession>A0A919I2F7</accession>
<comment type="caution">
    <text evidence="1">The sequence shown here is derived from an EMBL/GenBank/DDBJ whole genome shotgun (WGS) entry which is preliminary data.</text>
</comment>
<sequence>MVLAAGHHHPGRRPALQLAIAFILLRRQALFDPLEVIRGAGMGKFGGIVNVLAHPAVQH</sequence>
<protein>
    <submittedName>
        <fullName evidence="1">Uncharacterized protein</fullName>
    </submittedName>
</protein>